<organism evidence="1 2">
    <name type="scientific">Calocera viscosa (strain TUFC12733)</name>
    <dbReference type="NCBI Taxonomy" id="1330018"/>
    <lineage>
        <taxon>Eukaryota</taxon>
        <taxon>Fungi</taxon>
        <taxon>Dikarya</taxon>
        <taxon>Basidiomycota</taxon>
        <taxon>Agaricomycotina</taxon>
        <taxon>Dacrymycetes</taxon>
        <taxon>Dacrymycetales</taxon>
        <taxon>Dacrymycetaceae</taxon>
        <taxon>Calocera</taxon>
    </lineage>
</organism>
<reference evidence="1 2" key="1">
    <citation type="journal article" date="2016" name="Mol. Biol. Evol.">
        <title>Comparative Genomics of Early-Diverging Mushroom-Forming Fungi Provides Insights into the Origins of Lignocellulose Decay Capabilities.</title>
        <authorList>
            <person name="Nagy L.G."/>
            <person name="Riley R."/>
            <person name="Tritt A."/>
            <person name="Adam C."/>
            <person name="Daum C."/>
            <person name="Floudas D."/>
            <person name="Sun H."/>
            <person name="Yadav J.S."/>
            <person name="Pangilinan J."/>
            <person name="Larsson K.H."/>
            <person name="Matsuura K."/>
            <person name="Barry K."/>
            <person name="Labutti K."/>
            <person name="Kuo R."/>
            <person name="Ohm R.A."/>
            <person name="Bhattacharya S.S."/>
            <person name="Shirouzu T."/>
            <person name="Yoshinaga Y."/>
            <person name="Martin F.M."/>
            <person name="Grigoriev I.V."/>
            <person name="Hibbett D.S."/>
        </authorList>
    </citation>
    <scope>NUCLEOTIDE SEQUENCE [LARGE SCALE GENOMIC DNA]</scope>
    <source>
        <strain evidence="1 2">TUFC12733</strain>
    </source>
</reference>
<evidence type="ECO:0000313" key="1">
    <source>
        <dbReference type="EMBL" id="KZO99757.1"/>
    </source>
</evidence>
<name>A0A167QH72_CALVF</name>
<dbReference type="AlphaFoldDB" id="A0A167QH72"/>
<protein>
    <submittedName>
        <fullName evidence="1">Uncharacterized protein</fullName>
    </submittedName>
</protein>
<proteinExistence type="predicted"/>
<gene>
    <name evidence="1" type="ORF">CALVIDRAFT_534178</name>
</gene>
<evidence type="ECO:0000313" key="2">
    <source>
        <dbReference type="Proteomes" id="UP000076738"/>
    </source>
</evidence>
<dbReference type="EMBL" id="KV417271">
    <property type="protein sequence ID" value="KZO99757.1"/>
    <property type="molecule type" value="Genomic_DNA"/>
</dbReference>
<sequence length="58" mass="6723">MFSAYSTILWAFRFEWPIYEHGLELKCGVDELVDNELSAHPRPLVLKDTEAEGARDRV</sequence>
<dbReference type="Proteomes" id="UP000076738">
    <property type="component" value="Unassembled WGS sequence"/>
</dbReference>
<keyword evidence="2" id="KW-1185">Reference proteome</keyword>
<dbReference type="OrthoDB" id="10403366at2759"/>
<accession>A0A167QH72</accession>